<dbReference type="OrthoDB" id="428854at2759"/>
<dbReference type="EMBL" id="PRFC01000169">
    <property type="protein sequence ID" value="PWV03762.1"/>
    <property type="molecule type" value="Genomic_DNA"/>
</dbReference>
<dbReference type="PANTHER" id="PTHR45884:SF2">
    <property type="entry name" value="N-ACETYLTRANSFERASE ECO"/>
    <property type="match status" value="1"/>
</dbReference>
<comment type="caution">
    <text evidence="3">The sequence shown here is derived from an EMBL/GenBank/DDBJ whole genome shotgun (WGS) entry which is preliminary data.</text>
</comment>
<dbReference type="VEuPathDB" id="TriTrypDB:TCDM_01036"/>
<dbReference type="VEuPathDB" id="TriTrypDB:TcG_07763"/>
<dbReference type="CDD" id="cd04301">
    <property type="entry name" value="NAT_SF"/>
    <property type="match status" value="1"/>
</dbReference>
<feature type="region of interest" description="Disordered" evidence="1">
    <location>
        <begin position="1"/>
        <end position="37"/>
    </location>
</feature>
<dbReference type="GO" id="GO:0000785">
    <property type="term" value="C:chromatin"/>
    <property type="evidence" value="ECO:0007669"/>
    <property type="project" value="TreeGrafter"/>
</dbReference>
<feature type="domain" description="N-acetyltransferase ESCO acetyl-transferase" evidence="2">
    <location>
        <begin position="251"/>
        <end position="316"/>
    </location>
</feature>
<dbReference type="OMA" id="THIGDVW"/>
<dbReference type="VEuPathDB" id="TriTrypDB:BCY84_01622"/>
<dbReference type="VEuPathDB" id="TriTrypDB:TCSYLVIO_007268"/>
<protein>
    <submittedName>
        <fullName evidence="3">ESCO acetyltransferase domain-containing protein</fullName>
    </submittedName>
</protein>
<dbReference type="InterPro" id="IPR016181">
    <property type="entry name" value="Acyl_CoA_acyltransferase"/>
</dbReference>
<dbReference type="Proteomes" id="UP000246078">
    <property type="component" value="Unassembled WGS sequence"/>
</dbReference>
<keyword evidence="3" id="KW-0808">Transferase</keyword>
<dbReference type="Pfam" id="PF13880">
    <property type="entry name" value="Acetyltransf_13"/>
    <property type="match status" value="1"/>
</dbReference>
<organism evidence="3 4">
    <name type="scientific">Trypanosoma cruzi</name>
    <dbReference type="NCBI Taxonomy" id="5693"/>
    <lineage>
        <taxon>Eukaryota</taxon>
        <taxon>Discoba</taxon>
        <taxon>Euglenozoa</taxon>
        <taxon>Kinetoplastea</taxon>
        <taxon>Metakinetoplastina</taxon>
        <taxon>Trypanosomatida</taxon>
        <taxon>Trypanosomatidae</taxon>
        <taxon>Trypanosoma</taxon>
        <taxon>Schizotrypanum</taxon>
    </lineage>
</organism>
<dbReference type="GO" id="GO:0005634">
    <property type="term" value="C:nucleus"/>
    <property type="evidence" value="ECO:0007669"/>
    <property type="project" value="TreeGrafter"/>
</dbReference>
<evidence type="ECO:0000259" key="2">
    <source>
        <dbReference type="Pfam" id="PF13880"/>
    </source>
</evidence>
<evidence type="ECO:0000313" key="3">
    <source>
        <dbReference type="EMBL" id="PWV03762.1"/>
    </source>
</evidence>
<dbReference type="VEuPathDB" id="TriTrypDB:TcCL_ESM05619"/>
<dbReference type="VEuPathDB" id="TriTrypDB:C4B63_22g21"/>
<dbReference type="VEuPathDB" id="TriTrypDB:C3747_169g95"/>
<sequence length="316" mass="34599">MGAAPQKNASVLIGRDSGTKRKRRPPSQADAGVAKKFGDPNEPMRAFCLSEGKLSQGLLCPPCFFMDVSPFQRVGDASADDAGSFSAAPLRYAVIPGFFAHPSPSPFKQTAKSPRTARDAVCKASLRKLLKKAFDAARHAMGAVDDIPNDSLLIVAFAFTTGATADARTTRTWVHHPESNRFSSANVAGGLRRWGEVVGLCVAHELSRACRVRCELNFNTKERHGSKEQVEERREPTGTKVGDSWCVGSSFCGVQFFWVAEPHRRRGIGRAMVELARKNVSYGFEIPFEQVAFSEPTAHGTLFARRYAGRDDFLVF</sequence>
<gene>
    <name evidence="3" type="ORF">C3747_169g95</name>
</gene>
<name>A0A2V2W531_TRYCR</name>
<dbReference type="VEuPathDB" id="TriTrypDB:Tc_MARK_5984"/>
<dbReference type="VEuPathDB" id="TriTrypDB:TcYC6_0016310"/>
<dbReference type="AlphaFoldDB" id="A0A2V2W531"/>
<accession>A0A2V2W531</accession>
<dbReference type="InterPro" id="IPR028009">
    <property type="entry name" value="ESCO_Acetyltransf_dom"/>
</dbReference>
<proteinExistence type="predicted"/>
<dbReference type="SUPFAM" id="SSF55729">
    <property type="entry name" value="Acyl-CoA N-acyltransferases (Nat)"/>
    <property type="match status" value="1"/>
</dbReference>
<dbReference type="GO" id="GO:0007064">
    <property type="term" value="P:mitotic sister chromatid cohesion"/>
    <property type="evidence" value="ECO:0007669"/>
    <property type="project" value="TreeGrafter"/>
</dbReference>
<dbReference type="GO" id="GO:0061733">
    <property type="term" value="F:protein-lysine-acetyltransferase activity"/>
    <property type="evidence" value="ECO:0007669"/>
    <property type="project" value="TreeGrafter"/>
</dbReference>
<evidence type="ECO:0000313" key="4">
    <source>
        <dbReference type="Proteomes" id="UP000246078"/>
    </source>
</evidence>
<dbReference type="VEuPathDB" id="TriTrypDB:TcCLB.511421.190"/>
<dbReference type="PANTHER" id="PTHR45884">
    <property type="entry name" value="N-ACETYLTRANSFERASE ECO"/>
    <property type="match status" value="1"/>
</dbReference>
<dbReference type="VEuPathDB" id="TriTrypDB:TcBrA4_0037020"/>
<dbReference type="Gene3D" id="3.40.630.30">
    <property type="match status" value="1"/>
</dbReference>
<evidence type="ECO:0000256" key="1">
    <source>
        <dbReference type="SAM" id="MobiDB-lite"/>
    </source>
</evidence>
<reference evidence="3 4" key="1">
    <citation type="journal article" date="2018" name="Microb. Genom.">
        <title>Expanding an expanded genome: long-read sequencing of Trypanosoma cruzi.</title>
        <authorList>
            <person name="Berna L."/>
            <person name="Rodriguez M."/>
            <person name="Chiribao M.L."/>
            <person name="Parodi-Talice A."/>
            <person name="Pita S."/>
            <person name="Rijo G."/>
            <person name="Alvarez-Valin F."/>
            <person name="Robello C."/>
        </authorList>
    </citation>
    <scope>NUCLEOTIDE SEQUENCE [LARGE SCALE GENOMIC DNA]</scope>
    <source>
        <strain evidence="3 4">TCC</strain>
    </source>
</reference>
<dbReference type="VEuPathDB" id="TriTrypDB:ECC02_005575"/>